<gene>
    <name evidence="2" type="ORF">PAC_16927</name>
</gene>
<name>A0A1L7XPY3_9HELO</name>
<accession>A0A1L7XPY3</accession>
<dbReference type="Proteomes" id="UP000184330">
    <property type="component" value="Unassembled WGS sequence"/>
</dbReference>
<evidence type="ECO:0000259" key="1">
    <source>
        <dbReference type="Pfam" id="PF06985"/>
    </source>
</evidence>
<dbReference type="InterPro" id="IPR010730">
    <property type="entry name" value="HET"/>
</dbReference>
<keyword evidence="3" id="KW-1185">Reference proteome</keyword>
<evidence type="ECO:0000313" key="3">
    <source>
        <dbReference type="Proteomes" id="UP000184330"/>
    </source>
</evidence>
<organism evidence="2 3">
    <name type="scientific">Phialocephala subalpina</name>
    <dbReference type="NCBI Taxonomy" id="576137"/>
    <lineage>
        <taxon>Eukaryota</taxon>
        <taxon>Fungi</taxon>
        <taxon>Dikarya</taxon>
        <taxon>Ascomycota</taxon>
        <taxon>Pezizomycotina</taxon>
        <taxon>Leotiomycetes</taxon>
        <taxon>Helotiales</taxon>
        <taxon>Mollisiaceae</taxon>
        <taxon>Phialocephala</taxon>
        <taxon>Phialocephala fortinii species complex</taxon>
    </lineage>
</organism>
<dbReference type="Pfam" id="PF26639">
    <property type="entry name" value="Het-6_barrel"/>
    <property type="match status" value="1"/>
</dbReference>
<dbReference type="PANTHER" id="PTHR24148:SF64">
    <property type="entry name" value="HETEROKARYON INCOMPATIBILITY DOMAIN-CONTAINING PROTEIN"/>
    <property type="match status" value="1"/>
</dbReference>
<evidence type="ECO:0000313" key="2">
    <source>
        <dbReference type="EMBL" id="CZR67028.1"/>
    </source>
</evidence>
<sequence>MSSVPSAWRRLRRTRFQVGKTTTTSLPPLHTSIEVPTRLELHYEPLDDQAQEIRLLGIRPEDSSGDLHCTLSHFSCIETLYPPYTALSYCWGDTGDPATIVVNGFNVPVTKNLELALRELQRRGKDWVWVDALCINQKDQDEMGHQILRMRGVYRNAIETISWLGPDRNGSAQHAFELLVLLAIQKPEEIFEEAIDALFDASNTFTQKWKALREMMGLPYWQRTWIIQEVVLSRSVKIWWGRDAVDLKTLRESMYELRACKIKSGFAKGYQNIMSILRIMNMLEGNVKTSQMDLQTALRYSCSSQATEPRDKIFGILGLSNDGSDLIPSPDYRQPLEDILRDITIKRLKQGNGSPAPGPMDLICIDNPKVPRRDDLPSWVIDWRGLWRSQEGSLRSSRTLRGLKSEYRACGDSLAAATFSDDGSILIVSGFIFDTIHGLSDRAVEKRDEVVSRLEYYSSDTNPVAELTIENNIYGSEAKLYEAIWRSLVQDRTAEHTVKAPAIFGAHFRHLWSNHGQEMTAKRAKFIRANISVAGDFSIYGRTLREWSFPTSISAITEAFARDAQMSSPGDADPEDFEDFVRALKFPLMRRRVMTTTKGYVGLAHCQANIGDTICLLKGCSMPTILRKYEDDWKVVGEAYFHGIMNGEFWEVQDENEMQDFHIR</sequence>
<dbReference type="OrthoDB" id="265717at2759"/>
<dbReference type="AlphaFoldDB" id="A0A1L7XPY3"/>
<dbReference type="EMBL" id="FJOG01000041">
    <property type="protein sequence ID" value="CZR67028.1"/>
    <property type="molecule type" value="Genomic_DNA"/>
</dbReference>
<feature type="domain" description="Heterokaryon incompatibility" evidence="1">
    <location>
        <begin position="84"/>
        <end position="229"/>
    </location>
</feature>
<proteinExistence type="predicted"/>
<dbReference type="Pfam" id="PF06985">
    <property type="entry name" value="HET"/>
    <property type="match status" value="1"/>
</dbReference>
<protein>
    <recommendedName>
        <fullName evidence="1">Heterokaryon incompatibility domain-containing protein</fullName>
    </recommendedName>
</protein>
<reference evidence="2 3" key="1">
    <citation type="submission" date="2016-03" db="EMBL/GenBank/DDBJ databases">
        <authorList>
            <person name="Ploux O."/>
        </authorList>
    </citation>
    <scope>NUCLEOTIDE SEQUENCE [LARGE SCALE GENOMIC DNA]</scope>
    <source>
        <strain evidence="2 3">UAMH 11012</strain>
    </source>
</reference>
<dbReference type="InterPro" id="IPR052895">
    <property type="entry name" value="HetReg/Transcr_Mod"/>
</dbReference>
<dbReference type="PANTHER" id="PTHR24148">
    <property type="entry name" value="ANKYRIN REPEAT DOMAIN-CONTAINING PROTEIN 39 HOMOLOG-RELATED"/>
    <property type="match status" value="1"/>
</dbReference>